<protein>
    <recommendedName>
        <fullName evidence="7">Tropomodulin</fullName>
    </recommendedName>
</protein>
<keyword evidence="6" id="KW-1185">Reference proteome</keyword>
<keyword evidence="3" id="KW-0206">Cytoskeleton</keyword>
<proteinExistence type="predicted"/>
<dbReference type="Proteomes" id="UP000320333">
    <property type="component" value="Unassembled WGS sequence"/>
</dbReference>
<evidence type="ECO:0000313" key="5">
    <source>
        <dbReference type="EMBL" id="TPX73590.1"/>
    </source>
</evidence>
<evidence type="ECO:0000256" key="4">
    <source>
        <dbReference type="SAM" id="MobiDB-lite"/>
    </source>
</evidence>
<dbReference type="STRING" id="246404.A0A507FDD6"/>
<evidence type="ECO:0008006" key="7">
    <source>
        <dbReference type="Google" id="ProtNLM"/>
    </source>
</evidence>
<dbReference type="GO" id="GO:0007015">
    <property type="term" value="P:actin filament organization"/>
    <property type="evidence" value="ECO:0007669"/>
    <property type="project" value="TreeGrafter"/>
</dbReference>
<dbReference type="EMBL" id="QEAP01000176">
    <property type="protein sequence ID" value="TPX73590.1"/>
    <property type="molecule type" value="Genomic_DNA"/>
</dbReference>
<dbReference type="InterPro" id="IPR032675">
    <property type="entry name" value="LRR_dom_sf"/>
</dbReference>
<organism evidence="5 6">
    <name type="scientific">Chytriomyces confervae</name>
    <dbReference type="NCBI Taxonomy" id="246404"/>
    <lineage>
        <taxon>Eukaryota</taxon>
        <taxon>Fungi</taxon>
        <taxon>Fungi incertae sedis</taxon>
        <taxon>Chytridiomycota</taxon>
        <taxon>Chytridiomycota incertae sedis</taxon>
        <taxon>Chytridiomycetes</taxon>
        <taxon>Chytridiales</taxon>
        <taxon>Chytriomycetaceae</taxon>
        <taxon>Chytriomyces</taxon>
    </lineage>
</organism>
<evidence type="ECO:0000256" key="3">
    <source>
        <dbReference type="ARBA" id="ARBA00023212"/>
    </source>
</evidence>
<dbReference type="SMART" id="SM00368">
    <property type="entry name" value="LRR_RI"/>
    <property type="match status" value="3"/>
</dbReference>
<dbReference type="InterPro" id="IPR001611">
    <property type="entry name" value="Leu-rich_rpt"/>
</dbReference>
<feature type="region of interest" description="Disordered" evidence="4">
    <location>
        <begin position="54"/>
        <end position="77"/>
    </location>
</feature>
<keyword evidence="2" id="KW-0963">Cytoplasm</keyword>
<dbReference type="GO" id="GO:0051694">
    <property type="term" value="P:pointed-end actin filament capping"/>
    <property type="evidence" value="ECO:0007669"/>
    <property type="project" value="InterPro"/>
</dbReference>
<dbReference type="PANTHER" id="PTHR10901:SF6">
    <property type="entry name" value="TROPOMODULIN, ISOFORM N"/>
    <property type="match status" value="1"/>
</dbReference>
<reference evidence="5 6" key="1">
    <citation type="journal article" date="2019" name="Sci. Rep.">
        <title>Comparative genomics of chytrid fungi reveal insights into the obligate biotrophic and pathogenic lifestyle of Synchytrium endobioticum.</title>
        <authorList>
            <person name="van de Vossenberg B.T.L.H."/>
            <person name="Warris S."/>
            <person name="Nguyen H.D.T."/>
            <person name="van Gent-Pelzer M.P.E."/>
            <person name="Joly D.L."/>
            <person name="van de Geest H.C."/>
            <person name="Bonants P.J.M."/>
            <person name="Smith D.S."/>
            <person name="Levesque C.A."/>
            <person name="van der Lee T.A.J."/>
        </authorList>
    </citation>
    <scope>NUCLEOTIDE SEQUENCE [LARGE SCALE GENOMIC DNA]</scope>
    <source>
        <strain evidence="5 6">CBS 675.73</strain>
    </source>
</reference>
<evidence type="ECO:0000256" key="1">
    <source>
        <dbReference type="ARBA" id="ARBA00004245"/>
    </source>
</evidence>
<dbReference type="AlphaFoldDB" id="A0A507FDD6"/>
<sequence>MTDQEQANDVTAATAASELVVQEPAEVAAPESTIPAPASAATKLEDSAIVVREESAPASAEATVTATANAETSAPKEETEVVAAVAELKEEPVQVAEAEKLPEPVVAAETKEEQQVAPEELTTLEKVLGAGSTTPKRQSTSHSLQGSPSLSNVRDYTNRFSTSYRPMSPASSISRRSSLMPIARTVTDGPPLPIAAVTAAVRSTNPILEELLYSIKLLGENDASLTVLDLKDATVFSMEHGSALAEALETNTHLKELNLCNAKVATSTASELAHALKSNTTLETLNLESNSIGPIGMKHLAEALAVNTSILELRLINQKAPTGIDAEQTFARSLAKNTSVIKLGLQFRDVAARNACDRAIMRNKDAARRRRLSLAAKQ</sequence>
<dbReference type="Gene3D" id="3.80.10.10">
    <property type="entry name" value="Ribonuclease Inhibitor"/>
    <property type="match status" value="1"/>
</dbReference>
<feature type="region of interest" description="Disordered" evidence="4">
    <location>
        <begin position="131"/>
        <end position="155"/>
    </location>
</feature>
<comment type="subcellular location">
    <subcellularLocation>
        <location evidence="1">Cytoplasm</location>
        <location evidence="1">Cytoskeleton</location>
    </subcellularLocation>
</comment>
<evidence type="ECO:0000313" key="6">
    <source>
        <dbReference type="Proteomes" id="UP000320333"/>
    </source>
</evidence>
<accession>A0A507FDD6</accession>
<gene>
    <name evidence="5" type="ORF">CcCBS67573_g05138</name>
</gene>
<dbReference type="InterPro" id="IPR004934">
    <property type="entry name" value="TMOD"/>
</dbReference>
<feature type="compositionally biased region" description="Low complexity" evidence="4">
    <location>
        <begin position="56"/>
        <end position="73"/>
    </location>
</feature>
<dbReference type="PANTHER" id="PTHR10901">
    <property type="entry name" value="TROPOMODULIN"/>
    <property type="match status" value="1"/>
</dbReference>
<dbReference type="OrthoDB" id="427001at2759"/>
<dbReference type="GO" id="GO:0005856">
    <property type="term" value="C:cytoskeleton"/>
    <property type="evidence" value="ECO:0007669"/>
    <property type="project" value="UniProtKB-SubCell"/>
</dbReference>
<name>A0A507FDD6_9FUNG</name>
<dbReference type="GO" id="GO:0005523">
    <property type="term" value="F:tropomyosin binding"/>
    <property type="evidence" value="ECO:0007669"/>
    <property type="project" value="InterPro"/>
</dbReference>
<dbReference type="Pfam" id="PF13516">
    <property type="entry name" value="LRR_6"/>
    <property type="match status" value="1"/>
</dbReference>
<comment type="caution">
    <text evidence="5">The sequence shown here is derived from an EMBL/GenBank/DDBJ whole genome shotgun (WGS) entry which is preliminary data.</text>
</comment>
<evidence type="ECO:0000256" key="2">
    <source>
        <dbReference type="ARBA" id="ARBA00022490"/>
    </source>
</evidence>
<dbReference type="SUPFAM" id="SSF52047">
    <property type="entry name" value="RNI-like"/>
    <property type="match status" value="1"/>
</dbReference>